<dbReference type="PANTHER" id="PTHR31423:SF3">
    <property type="entry name" value="PROLYL-TRNA SYNTHETASE ASSOCIATED DOMAIN-CONTAINING PROTEIN 1-RELATED"/>
    <property type="match status" value="1"/>
</dbReference>
<feature type="domain" description="YbaK/aminoacyl-tRNA synthetase-associated" evidence="2">
    <location>
        <begin position="24"/>
        <end position="148"/>
    </location>
</feature>
<dbReference type="PANTHER" id="PTHR31423">
    <property type="entry name" value="YBAK DOMAIN-CONTAINING PROTEIN"/>
    <property type="match status" value="1"/>
</dbReference>
<comment type="caution">
    <text evidence="3">The sequence shown here is derived from an EMBL/GenBank/DDBJ whole genome shotgun (WGS) entry which is preliminary data.</text>
</comment>
<organism evidence="3 4">
    <name type="scientific">Sedimentibacter saalensis</name>
    <dbReference type="NCBI Taxonomy" id="130788"/>
    <lineage>
        <taxon>Bacteria</taxon>
        <taxon>Bacillati</taxon>
        <taxon>Bacillota</taxon>
        <taxon>Tissierellia</taxon>
        <taxon>Sedimentibacter</taxon>
    </lineage>
</organism>
<dbReference type="CDD" id="cd04335">
    <property type="entry name" value="PrdX_deacylase"/>
    <property type="match status" value="1"/>
</dbReference>
<sequence>MDHNEKKVYEVLEKLHIDYEKHDHPAVFTCREADIYTSGLKGVHTKNLFLRNRKGDSHYLVVMCEDKVLDVKGFGEIISEKNISFASPERMMKYLKLTPGSVSIFGIINDTEHEVTVYVDEDIMKEEFINSHPNVNTSTLVIKVSDMMMFLEESGNRYQTISLKIAQKP</sequence>
<evidence type="ECO:0000259" key="2">
    <source>
        <dbReference type="Pfam" id="PF04073"/>
    </source>
</evidence>
<dbReference type="FunFam" id="3.90.960.10:FF:000005">
    <property type="entry name" value="Putative prolyl-tRNA synthetase"/>
    <property type="match status" value="1"/>
</dbReference>
<dbReference type="InterPro" id="IPR036754">
    <property type="entry name" value="YbaK/aa-tRNA-synt-asso_dom_sf"/>
</dbReference>
<dbReference type="Proteomes" id="UP000315343">
    <property type="component" value="Unassembled WGS sequence"/>
</dbReference>
<name>A0A562J949_9FIRM</name>
<dbReference type="InterPro" id="IPR040285">
    <property type="entry name" value="ProX/PRXD1"/>
</dbReference>
<gene>
    <name evidence="3" type="ORF">LY60_02456</name>
</gene>
<dbReference type="Gene3D" id="3.90.960.10">
    <property type="entry name" value="YbaK/aminoacyl-tRNA synthetase-associated domain"/>
    <property type="match status" value="1"/>
</dbReference>
<proteinExistence type="inferred from homology"/>
<dbReference type="EMBL" id="VLKH01000006">
    <property type="protein sequence ID" value="TWH79475.1"/>
    <property type="molecule type" value="Genomic_DNA"/>
</dbReference>
<dbReference type="RefSeq" id="WP_145083970.1">
    <property type="nucleotide sequence ID" value="NZ_JAYFNS010000001.1"/>
</dbReference>
<accession>A0A562J949</accession>
<keyword evidence="4" id="KW-1185">Reference proteome</keyword>
<dbReference type="OrthoDB" id="9798587at2"/>
<evidence type="ECO:0000313" key="4">
    <source>
        <dbReference type="Proteomes" id="UP000315343"/>
    </source>
</evidence>
<comment type="similarity">
    <text evidence="1">Belongs to the PRORSD1 family.</text>
</comment>
<dbReference type="GO" id="GO:0002161">
    <property type="term" value="F:aminoacyl-tRNA deacylase activity"/>
    <property type="evidence" value="ECO:0007669"/>
    <property type="project" value="InterPro"/>
</dbReference>
<evidence type="ECO:0000313" key="3">
    <source>
        <dbReference type="EMBL" id="TWH79475.1"/>
    </source>
</evidence>
<evidence type="ECO:0000256" key="1">
    <source>
        <dbReference type="ARBA" id="ARBA00010201"/>
    </source>
</evidence>
<dbReference type="InterPro" id="IPR007214">
    <property type="entry name" value="YbaK/aa-tRNA-synth-assoc-dom"/>
</dbReference>
<dbReference type="AlphaFoldDB" id="A0A562J949"/>
<dbReference type="Pfam" id="PF04073">
    <property type="entry name" value="tRNA_edit"/>
    <property type="match status" value="1"/>
</dbReference>
<dbReference type="SUPFAM" id="SSF55826">
    <property type="entry name" value="YbaK/ProRS associated domain"/>
    <property type="match status" value="1"/>
</dbReference>
<reference evidence="3 4" key="1">
    <citation type="submission" date="2019-07" db="EMBL/GenBank/DDBJ databases">
        <title>Genomic Encyclopedia of Type Strains, Phase I: the one thousand microbial genomes (KMG-I) project.</title>
        <authorList>
            <person name="Kyrpides N."/>
        </authorList>
    </citation>
    <scope>NUCLEOTIDE SEQUENCE [LARGE SCALE GENOMIC DNA]</scope>
    <source>
        <strain evidence="3 4">DSM 13558</strain>
    </source>
</reference>
<protein>
    <submittedName>
        <fullName evidence="3">Ala-tRNA(Pro) deacylase</fullName>
    </submittedName>
</protein>